<reference evidence="1 2" key="1">
    <citation type="journal article" date="2022" name="Allergy">
        <title>Genome assembly and annotation of Periplaneta americana reveal a comprehensive cockroach allergen profile.</title>
        <authorList>
            <person name="Wang L."/>
            <person name="Xiong Q."/>
            <person name="Saelim N."/>
            <person name="Wang L."/>
            <person name="Nong W."/>
            <person name="Wan A.T."/>
            <person name="Shi M."/>
            <person name="Liu X."/>
            <person name="Cao Q."/>
            <person name="Hui J.H.L."/>
            <person name="Sookrung N."/>
            <person name="Leung T.F."/>
            <person name="Tungtrongchitr A."/>
            <person name="Tsui S.K.W."/>
        </authorList>
    </citation>
    <scope>NUCLEOTIDE SEQUENCE [LARGE SCALE GENOMIC DNA]</scope>
    <source>
        <strain evidence="1">PWHHKU_190912</strain>
    </source>
</reference>
<accession>A0ABQ8TZF6</accession>
<name>A0ABQ8TZF6_PERAM</name>
<dbReference type="Proteomes" id="UP001148838">
    <property type="component" value="Unassembled WGS sequence"/>
</dbReference>
<dbReference type="InterPro" id="IPR036397">
    <property type="entry name" value="RNaseH_sf"/>
</dbReference>
<dbReference type="InterPro" id="IPR052709">
    <property type="entry name" value="Transposase-MT_Hybrid"/>
</dbReference>
<evidence type="ECO:0000313" key="1">
    <source>
        <dbReference type="EMBL" id="KAJ4451218.1"/>
    </source>
</evidence>
<proteinExistence type="predicted"/>
<keyword evidence="2" id="KW-1185">Reference proteome</keyword>
<dbReference type="Gene3D" id="3.30.420.10">
    <property type="entry name" value="Ribonuclease H-like superfamily/Ribonuclease H"/>
    <property type="match status" value="1"/>
</dbReference>
<gene>
    <name evidence="1" type="ORF">ANN_02678</name>
</gene>
<sequence>MKTEHTTCPEFALKWIEGTFRTRFNQATKPNQAQYETADLGSNGESVNHSTTEASVIGGSHFLSCQYSEIRFMAVPCTTPITKGARGEQSSHLCHSPDNATGFIEIDAVRERGSNSLKFCHFSPQIPERVPNVHIRCGENMYPTSNSKNKQRKKRESMIPNYNITSNRFQQANPNAEYSKDGLIDYGHEFLVLGTTITANVYCETLKKLRRAIQNKRRGLLSKSVILLHDNVRPHIAARTKTLLDKYTWETCEHPPTVQTWRRATTTSFPR</sequence>
<organism evidence="1 2">
    <name type="scientific">Periplaneta americana</name>
    <name type="common">American cockroach</name>
    <name type="synonym">Blatta americana</name>
    <dbReference type="NCBI Taxonomy" id="6978"/>
    <lineage>
        <taxon>Eukaryota</taxon>
        <taxon>Metazoa</taxon>
        <taxon>Ecdysozoa</taxon>
        <taxon>Arthropoda</taxon>
        <taxon>Hexapoda</taxon>
        <taxon>Insecta</taxon>
        <taxon>Pterygota</taxon>
        <taxon>Neoptera</taxon>
        <taxon>Polyneoptera</taxon>
        <taxon>Dictyoptera</taxon>
        <taxon>Blattodea</taxon>
        <taxon>Blattoidea</taxon>
        <taxon>Blattidae</taxon>
        <taxon>Blattinae</taxon>
        <taxon>Periplaneta</taxon>
    </lineage>
</organism>
<dbReference type="PANTHER" id="PTHR46060:SF1">
    <property type="entry name" value="MARINER MOS1 TRANSPOSASE-LIKE PROTEIN"/>
    <property type="match status" value="1"/>
</dbReference>
<dbReference type="EMBL" id="JAJSOF020000001">
    <property type="protein sequence ID" value="KAJ4451218.1"/>
    <property type="molecule type" value="Genomic_DNA"/>
</dbReference>
<dbReference type="PANTHER" id="PTHR46060">
    <property type="entry name" value="MARINER MOS1 TRANSPOSASE-LIKE PROTEIN"/>
    <property type="match status" value="1"/>
</dbReference>
<evidence type="ECO:0008006" key="3">
    <source>
        <dbReference type="Google" id="ProtNLM"/>
    </source>
</evidence>
<protein>
    <recommendedName>
        <fullName evidence="3">Histone-lysine N-methyltransferase SETMAR</fullName>
    </recommendedName>
</protein>
<comment type="caution">
    <text evidence="1">The sequence shown here is derived from an EMBL/GenBank/DDBJ whole genome shotgun (WGS) entry which is preliminary data.</text>
</comment>
<evidence type="ECO:0000313" key="2">
    <source>
        <dbReference type="Proteomes" id="UP001148838"/>
    </source>
</evidence>